<dbReference type="EMBL" id="JADPUN010000243">
    <property type="protein sequence ID" value="MBF9132623.1"/>
    <property type="molecule type" value="Genomic_DNA"/>
</dbReference>
<feature type="domain" description="DUF4145" evidence="2">
    <location>
        <begin position="65"/>
        <end position="152"/>
    </location>
</feature>
<sequence>MDWESQVANSLIKCSHCGHLIVIRQRLDFDYKGDLTDDGPPTVIWPTLDVSLSPTIPDAPRKAHEEARACYRAGQYTASALMVRRTLEAVCADKGATGRDLQKKLDSLKTTGVIEGRLTEWSHDLRALGNEAAHDTSVFISSDDARDALDLSEALLSYVYVFSQKYQAFRGRRSSLASAPPTTVSSDTASAIASGKSGYNGGGESPPPA</sequence>
<gene>
    <name evidence="3" type="ORF">I0C86_27255</name>
</gene>
<comment type="caution">
    <text evidence="3">The sequence shown here is derived from an EMBL/GenBank/DDBJ whole genome shotgun (WGS) entry which is preliminary data.</text>
</comment>
<evidence type="ECO:0000259" key="2">
    <source>
        <dbReference type="Pfam" id="PF13643"/>
    </source>
</evidence>
<feature type="compositionally biased region" description="Gly residues" evidence="1">
    <location>
        <begin position="198"/>
        <end position="209"/>
    </location>
</feature>
<dbReference type="Proteomes" id="UP000638560">
    <property type="component" value="Unassembled WGS sequence"/>
</dbReference>
<protein>
    <submittedName>
        <fullName evidence="3">DUF4145 domain-containing protein</fullName>
    </submittedName>
</protein>
<evidence type="ECO:0000313" key="3">
    <source>
        <dbReference type="EMBL" id="MBF9132623.1"/>
    </source>
</evidence>
<feature type="region of interest" description="Disordered" evidence="1">
    <location>
        <begin position="173"/>
        <end position="209"/>
    </location>
</feature>
<organism evidence="3 4">
    <name type="scientific">Plantactinospora alkalitolerans</name>
    <dbReference type="NCBI Taxonomy" id="2789879"/>
    <lineage>
        <taxon>Bacteria</taxon>
        <taxon>Bacillati</taxon>
        <taxon>Actinomycetota</taxon>
        <taxon>Actinomycetes</taxon>
        <taxon>Micromonosporales</taxon>
        <taxon>Micromonosporaceae</taxon>
        <taxon>Plantactinospora</taxon>
    </lineage>
</organism>
<name>A0ABS0H341_9ACTN</name>
<reference evidence="3 4" key="1">
    <citation type="submission" date="2020-11" db="EMBL/GenBank/DDBJ databases">
        <title>A novel isolate from a Black sea contaminated sediment with potential to produce alkanes: Plantactinospora alkalitolerans sp. nov.</title>
        <authorList>
            <person name="Carro L."/>
            <person name="Veyisoglu A."/>
            <person name="Guven K."/>
            <person name="Schumann P."/>
            <person name="Klenk H.-P."/>
            <person name="Sahin N."/>
        </authorList>
    </citation>
    <scope>NUCLEOTIDE SEQUENCE [LARGE SCALE GENOMIC DNA]</scope>
    <source>
        <strain evidence="3 4">S1510</strain>
    </source>
</reference>
<evidence type="ECO:0000313" key="4">
    <source>
        <dbReference type="Proteomes" id="UP000638560"/>
    </source>
</evidence>
<proteinExistence type="predicted"/>
<dbReference type="Pfam" id="PF13643">
    <property type="entry name" value="DUF4145"/>
    <property type="match status" value="1"/>
</dbReference>
<feature type="compositionally biased region" description="Polar residues" evidence="1">
    <location>
        <begin position="175"/>
        <end position="191"/>
    </location>
</feature>
<keyword evidence="4" id="KW-1185">Reference proteome</keyword>
<evidence type="ECO:0000256" key="1">
    <source>
        <dbReference type="SAM" id="MobiDB-lite"/>
    </source>
</evidence>
<dbReference type="InterPro" id="IPR025285">
    <property type="entry name" value="DUF4145"/>
</dbReference>
<accession>A0ABS0H341</accession>